<name>A0A7J7ILD2_9RHOD</name>
<dbReference type="Proteomes" id="UP000530660">
    <property type="component" value="Unassembled WGS sequence"/>
</dbReference>
<comment type="caution">
    <text evidence="2">The sequence shown here is derived from an EMBL/GenBank/DDBJ whole genome shotgun (WGS) entry which is preliminary data.</text>
</comment>
<dbReference type="AlphaFoldDB" id="A0A7J7ILD2"/>
<protein>
    <submittedName>
        <fullName evidence="2">Uncharacterized protein</fullName>
    </submittedName>
</protein>
<feature type="region of interest" description="Disordered" evidence="1">
    <location>
        <begin position="1"/>
        <end position="21"/>
    </location>
</feature>
<proteinExistence type="predicted"/>
<organism evidence="2 3">
    <name type="scientific">Cyanidiococcus yangmingshanensis</name>
    <dbReference type="NCBI Taxonomy" id="2690220"/>
    <lineage>
        <taxon>Eukaryota</taxon>
        <taxon>Rhodophyta</taxon>
        <taxon>Bangiophyceae</taxon>
        <taxon>Cyanidiales</taxon>
        <taxon>Cyanidiaceae</taxon>
        <taxon>Cyanidiococcus</taxon>
    </lineage>
</organism>
<accession>A0A7J7ILD2</accession>
<sequence length="203" mass="22727">MNAGGMSSEKSPLSRDDSISSYTAQEAPHILTSMIETPSAEALSLKEAPLAEPTRRLEDARYKAHWSSIVQECLQVLYDERSPTLRSDGCAEHPTKSAAFVNLLEQLHEIESFVHELTIHRELESTNAARPECLLAVGDALLVTPKGSRFRLAELEQWLTSFGESRTSLPLCLVAQDAWRQCYLVLLMVAIERAPRIQSHWLL</sequence>
<keyword evidence="3" id="KW-1185">Reference proteome</keyword>
<gene>
    <name evidence="2" type="ORF">F1559_000235</name>
</gene>
<reference evidence="2 3" key="1">
    <citation type="journal article" date="2020" name="J. Phycol.">
        <title>Comparative genome analysis reveals Cyanidiococcus gen. nov., a new extremophilic red algal genus sister to Cyanidioschyzon (Cyanidioschyzonaceae, Rhodophyta).</title>
        <authorList>
            <person name="Liu S.-L."/>
            <person name="Chiang Y.-R."/>
            <person name="Yoon H.S."/>
            <person name="Fu H.-Y."/>
        </authorList>
    </citation>
    <scope>NUCLEOTIDE SEQUENCE [LARGE SCALE GENOMIC DNA]</scope>
    <source>
        <strain evidence="2 3">THAL066</strain>
    </source>
</reference>
<evidence type="ECO:0000256" key="1">
    <source>
        <dbReference type="SAM" id="MobiDB-lite"/>
    </source>
</evidence>
<evidence type="ECO:0000313" key="3">
    <source>
        <dbReference type="Proteomes" id="UP000530660"/>
    </source>
</evidence>
<evidence type="ECO:0000313" key="2">
    <source>
        <dbReference type="EMBL" id="KAF6003444.1"/>
    </source>
</evidence>
<dbReference type="EMBL" id="VWRR01000006">
    <property type="protein sequence ID" value="KAF6003444.1"/>
    <property type="molecule type" value="Genomic_DNA"/>
</dbReference>